<reference evidence="3" key="1">
    <citation type="journal article" date="2019" name="Int. J. Syst. Evol. Microbiol.">
        <title>The Global Catalogue of Microorganisms (GCM) 10K type strain sequencing project: providing services to taxonomists for standard genome sequencing and annotation.</title>
        <authorList>
            <consortium name="The Broad Institute Genomics Platform"/>
            <consortium name="The Broad Institute Genome Sequencing Center for Infectious Disease"/>
            <person name="Wu L."/>
            <person name="Ma J."/>
        </authorList>
    </citation>
    <scope>NUCLEOTIDE SEQUENCE [LARGE SCALE GENOMIC DNA]</scope>
    <source>
        <strain evidence="3">KCTC 52925</strain>
    </source>
</reference>
<dbReference type="InterPro" id="IPR001173">
    <property type="entry name" value="Glyco_trans_2-like"/>
</dbReference>
<dbReference type="GO" id="GO:0016757">
    <property type="term" value="F:glycosyltransferase activity"/>
    <property type="evidence" value="ECO:0007669"/>
    <property type="project" value="UniProtKB-KW"/>
</dbReference>
<dbReference type="RefSeq" id="WP_251739144.1">
    <property type="nucleotide sequence ID" value="NZ_JBHUOJ010000032.1"/>
</dbReference>
<protein>
    <submittedName>
        <fullName evidence="2">Glycosyltransferase</fullName>
        <ecNumber evidence="2">2.4.-.-</ecNumber>
    </submittedName>
</protein>
<dbReference type="EMBL" id="JBHUOJ010000032">
    <property type="protein sequence ID" value="MFD2834224.1"/>
    <property type="molecule type" value="Genomic_DNA"/>
</dbReference>
<dbReference type="Pfam" id="PF00535">
    <property type="entry name" value="Glycos_transf_2"/>
    <property type="match status" value="1"/>
</dbReference>
<evidence type="ECO:0000259" key="1">
    <source>
        <dbReference type="Pfam" id="PF00535"/>
    </source>
</evidence>
<dbReference type="SUPFAM" id="SSF53448">
    <property type="entry name" value="Nucleotide-diphospho-sugar transferases"/>
    <property type="match status" value="1"/>
</dbReference>
<name>A0ABW5X8G9_9FLAO</name>
<evidence type="ECO:0000313" key="2">
    <source>
        <dbReference type="EMBL" id="MFD2834224.1"/>
    </source>
</evidence>
<organism evidence="2 3">
    <name type="scientific">Christiangramia antarctica</name>
    <dbReference type="NCBI Taxonomy" id="2058158"/>
    <lineage>
        <taxon>Bacteria</taxon>
        <taxon>Pseudomonadati</taxon>
        <taxon>Bacteroidota</taxon>
        <taxon>Flavobacteriia</taxon>
        <taxon>Flavobacteriales</taxon>
        <taxon>Flavobacteriaceae</taxon>
        <taxon>Christiangramia</taxon>
    </lineage>
</organism>
<feature type="domain" description="Glycosyltransferase 2-like" evidence="1">
    <location>
        <begin position="7"/>
        <end position="145"/>
    </location>
</feature>
<keyword evidence="3" id="KW-1185">Reference proteome</keyword>
<sequence>MTDVTVSVFMLTYNQEKFIAQAIESVLMQKLDFAFELVIGEDASTDKTPEICKKYERKYPEIVKLKSHRENIGLIENFIQTYKRCKGKYVAILDGDDYWTDPYKLIKQVGFMEENPNSKICFTRIKNLFPNNYLVTRQWKNLKDPSNFDDLIFHNIIPSVSAFIRKEDNSLPSWIHRFPYGDWPLYLWLLRNGGTINLIEGITGVYRREIGVSEKMRKVPSKIAKVNLGIVEAVQSDQNFKHRSKIIVTSLTKHRYDLMACYFREEEFFRSIHVANLIFWKEPLKVLKSYVYLLKRKFLVKNSL</sequence>
<keyword evidence="2" id="KW-0808">Transferase</keyword>
<gene>
    <name evidence="2" type="ORF">ACFSYS_13085</name>
</gene>
<dbReference type="PANTHER" id="PTHR22916:SF3">
    <property type="entry name" value="UDP-GLCNAC:BETAGAL BETA-1,3-N-ACETYLGLUCOSAMINYLTRANSFERASE-LIKE PROTEIN 1"/>
    <property type="match status" value="1"/>
</dbReference>
<dbReference type="Proteomes" id="UP001597438">
    <property type="component" value="Unassembled WGS sequence"/>
</dbReference>
<dbReference type="InterPro" id="IPR029044">
    <property type="entry name" value="Nucleotide-diphossugar_trans"/>
</dbReference>
<proteinExistence type="predicted"/>
<evidence type="ECO:0000313" key="3">
    <source>
        <dbReference type="Proteomes" id="UP001597438"/>
    </source>
</evidence>
<dbReference type="Gene3D" id="3.90.550.10">
    <property type="entry name" value="Spore Coat Polysaccharide Biosynthesis Protein SpsA, Chain A"/>
    <property type="match status" value="1"/>
</dbReference>
<keyword evidence="2" id="KW-0328">Glycosyltransferase</keyword>
<accession>A0ABW5X8G9</accession>
<dbReference type="EC" id="2.4.-.-" evidence="2"/>
<comment type="caution">
    <text evidence="2">The sequence shown here is derived from an EMBL/GenBank/DDBJ whole genome shotgun (WGS) entry which is preliminary data.</text>
</comment>
<dbReference type="PANTHER" id="PTHR22916">
    <property type="entry name" value="GLYCOSYLTRANSFERASE"/>
    <property type="match status" value="1"/>
</dbReference>